<dbReference type="EMBL" id="JAPDRQ010000093">
    <property type="protein sequence ID" value="KAJ9655577.1"/>
    <property type="molecule type" value="Genomic_DNA"/>
</dbReference>
<reference evidence="1" key="1">
    <citation type="submission" date="2022-10" db="EMBL/GenBank/DDBJ databases">
        <title>Culturing micro-colonial fungi from biological soil crusts in the Mojave desert and describing Neophaeococcomyces mojavensis, and introducing the new genera and species Taxawa tesnikishii.</title>
        <authorList>
            <person name="Kurbessoian T."/>
            <person name="Stajich J.E."/>
        </authorList>
    </citation>
    <scope>NUCLEOTIDE SEQUENCE</scope>
    <source>
        <strain evidence="1">JES_112</strain>
    </source>
</reference>
<evidence type="ECO:0000313" key="1">
    <source>
        <dbReference type="EMBL" id="KAJ9655577.1"/>
    </source>
</evidence>
<evidence type="ECO:0000313" key="2">
    <source>
        <dbReference type="Proteomes" id="UP001172386"/>
    </source>
</evidence>
<organism evidence="1 2">
    <name type="scientific">Neophaeococcomyces mojaviensis</name>
    <dbReference type="NCBI Taxonomy" id="3383035"/>
    <lineage>
        <taxon>Eukaryota</taxon>
        <taxon>Fungi</taxon>
        <taxon>Dikarya</taxon>
        <taxon>Ascomycota</taxon>
        <taxon>Pezizomycotina</taxon>
        <taxon>Eurotiomycetes</taxon>
        <taxon>Chaetothyriomycetidae</taxon>
        <taxon>Chaetothyriales</taxon>
        <taxon>Chaetothyriales incertae sedis</taxon>
        <taxon>Neophaeococcomyces</taxon>
    </lineage>
</organism>
<accession>A0ACC3A583</accession>
<sequence>MAAPKRILVIGGTGAQGFAVVQDLLHASPPFAVRVLSRNPQAPDVQSKFAGLPVEIVQGSFMDFNAVEAALQDCYGVYVNTDGFTVNEADGLWAGVRIFEVANTIPTLRHYVYGSIDYYLQHTLFNMKYGAHHTNGKGHVDSYLQSQPSSTSERGLTWTILNTGVYDEDLLGGPLMAQIDPKDGTRTFAFPLGEGYLPMLTLQDLGVFALKVFEDRNRWSGKTFNLVSHFVTGHELAQTLSKIAGVKAVYKNVSIEGWTASLPFANAPVASTDPKGITVGQNFAMWWPGFQDSILLPTRDMALLKEVHPDMETLDGWMRRLVYDGTRKGVLKGWMDAGIGPKA</sequence>
<gene>
    <name evidence="1" type="ORF">H2198_005578</name>
</gene>
<keyword evidence="2" id="KW-1185">Reference proteome</keyword>
<proteinExistence type="predicted"/>
<comment type="caution">
    <text evidence="1">The sequence shown here is derived from an EMBL/GenBank/DDBJ whole genome shotgun (WGS) entry which is preliminary data.</text>
</comment>
<protein>
    <submittedName>
        <fullName evidence="1">Uncharacterized protein</fullName>
    </submittedName>
</protein>
<name>A0ACC3A583_9EURO</name>
<dbReference type="Proteomes" id="UP001172386">
    <property type="component" value="Unassembled WGS sequence"/>
</dbReference>